<name>A0AAD9UNF2_9APIC</name>
<accession>A0AAD9UNF2</accession>
<protein>
    <submittedName>
        <fullName evidence="1">Ribonuclease H superfamily</fullName>
    </submittedName>
</protein>
<reference evidence="1" key="1">
    <citation type="journal article" date="2023" name="Nat. Microbiol.">
        <title>Babesia duncani multi-omics identifies virulence factors and drug targets.</title>
        <authorList>
            <person name="Singh P."/>
            <person name="Lonardi S."/>
            <person name="Liang Q."/>
            <person name="Vydyam P."/>
            <person name="Khabirova E."/>
            <person name="Fang T."/>
            <person name="Gihaz S."/>
            <person name="Thekkiniath J."/>
            <person name="Munshi M."/>
            <person name="Abel S."/>
            <person name="Ciampossin L."/>
            <person name="Batugedara G."/>
            <person name="Gupta M."/>
            <person name="Lu X.M."/>
            <person name="Lenz T."/>
            <person name="Chakravarty S."/>
            <person name="Cornillot E."/>
            <person name="Hu Y."/>
            <person name="Ma W."/>
            <person name="Gonzalez L.M."/>
            <person name="Sanchez S."/>
            <person name="Estrada K."/>
            <person name="Sanchez-Flores A."/>
            <person name="Montero E."/>
            <person name="Harb O.S."/>
            <person name="Le Roch K.G."/>
            <person name="Mamoun C.B."/>
        </authorList>
    </citation>
    <scope>NUCLEOTIDE SEQUENCE</scope>
    <source>
        <strain evidence="1">WA1</strain>
    </source>
</reference>
<dbReference type="KEGG" id="bdw:94336697"/>
<sequence>MAPTTKPVIYATSRLVTVLPQLCAIGDSNAIVANVMFHCFGSQNDLNYGRQELFKREYTSALNFVFDDERWNNATNSLSGLACPRELIFAPFNRRLIHNVSPSIRPQQYNYLLSSLEASLESFALYNTKAKESINLNGLYQSIGSPEFLKLIRLLRLQHKMDSQLSSQCVNSYLEWMLYNKGEIGRVHAIEFVKLLINGKDCDIYEPLVPGSLRLLDILIAIIDAKCKVGLDLFLNAITMHAKSQVMQVLQSTDATTGLLLYPWGYMEAQNWRPVESYNDDLLNIQCLAYKNQTSTILVETIMDLMELSGHFKKPQSSQENPTLLSVHFDDEMIALCHEETVYVVDISITDVLYRQKLHKLLSCIWSCPYYLKVGLHVKENIAKLSHKLGESFIYYSNIIDLCHQRKRISRMENGQERIEFRQTGISKNLDGLLQEYNVAWYNKRQFKKLEFRRISNCQIDDLAKIARGILTIETILQKDGWISCSIHDIETKCKGMVLEKFFISHHM</sequence>
<dbReference type="Proteomes" id="UP001214638">
    <property type="component" value="Unassembled WGS sequence"/>
</dbReference>
<dbReference type="RefSeq" id="XP_067802648.1">
    <property type="nucleotide sequence ID" value="XM_067947426.1"/>
</dbReference>
<keyword evidence="2" id="KW-1185">Reference proteome</keyword>
<dbReference type="AlphaFoldDB" id="A0AAD9UNF2"/>
<evidence type="ECO:0000313" key="1">
    <source>
        <dbReference type="EMBL" id="KAK2195805.1"/>
    </source>
</evidence>
<dbReference type="Gene3D" id="3.30.420.10">
    <property type="entry name" value="Ribonuclease H-like superfamily/Ribonuclease H"/>
    <property type="match status" value="1"/>
</dbReference>
<evidence type="ECO:0000313" key="2">
    <source>
        <dbReference type="Proteomes" id="UP001214638"/>
    </source>
</evidence>
<dbReference type="GeneID" id="94336697"/>
<dbReference type="EMBL" id="JALLKP010000003">
    <property type="protein sequence ID" value="KAK2195805.1"/>
    <property type="molecule type" value="Genomic_DNA"/>
</dbReference>
<gene>
    <name evidence="1" type="ORF">BdWA1_002399</name>
</gene>
<dbReference type="GO" id="GO:0003676">
    <property type="term" value="F:nucleic acid binding"/>
    <property type="evidence" value="ECO:0007669"/>
    <property type="project" value="InterPro"/>
</dbReference>
<comment type="caution">
    <text evidence="1">The sequence shown here is derived from an EMBL/GenBank/DDBJ whole genome shotgun (WGS) entry which is preliminary data.</text>
</comment>
<organism evidence="1 2">
    <name type="scientific">Babesia duncani</name>
    <dbReference type="NCBI Taxonomy" id="323732"/>
    <lineage>
        <taxon>Eukaryota</taxon>
        <taxon>Sar</taxon>
        <taxon>Alveolata</taxon>
        <taxon>Apicomplexa</taxon>
        <taxon>Aconoidasida</taxon>
        <taxon>Piroplasmida</taxon>
        <taxon>Babesiidae</taxon>
        <taxon>Babesia</taxon>
    </lineage>
</organism>
<dbReference type="InterPro" id="IPR036397">
    <property type="entry name" value="RNaseH_sf"/>
</dbReference>
<proteinExistence type="predicted"/>